<accession>A0AAD7B476</accession>
<proteinExistence type="predicted"/>
<protein>
    <submittedName>
        <fullName evidence="2">Uncharacterized protein</fullName>
    </submittedName>
</protein>
<sequence length="208" mass="22832">MDTGAKVRTKEQRACQMRAPAFAPRVRAVFFQARLSAICKFKSLARVLVAVLRRAPTRAVYLARTCTRTGTPVRFGAVRKYFLLPDDNLRFGSGTRSSRASPVYANENKKKKWSLQNSDRQRGRSGGEKNRVASNTWRARGSNPGRCGGIQFGSLGILRRAKGSEEIEAHPLSGLVSQVQVHQILGNAEGPEPPGCERSKMLGFAAAM</sequence>
<feature type="compositionally biased region" description="Basic and acidic residues" evidence="1">
    <location>
        <begin position="119"/>
        <end position="131"/>
    </location>
</feature>
<evidence type="ECO:0000313" key="2">
    <source>
        <dbReference type="EMBL" id="KAJ7610170.1"/>
    </source>
</evidence>
<keyword evidence="3" id="KW-1185">Reference proteome</keyword>
<name>A0AAD7B476_9AGAR</name>
<reference evidence="2" key="1">
    <citation type="submission" date="2023-03" db="EMBL/GenBank/DDBJ databases">
        <title>Massive genome expansion in bonnet fungi (Mycena s.s.) driven by repeated elements and novel gene families across ecological guilds.</title>
        <authorList>
            <consortium name="Lawrence Berkeley National Laboratory"/>
            <person name="Harder C.B."/>
            <person name="Miyauchi S."/>
            <person name="Viragh M."/>
            <person name="Kuo A."/>
            <person name="Thoen E."/>
            <person name="Andreopoulos B."/>
            <person name="Lu D."/>
            <person name="Skrede I."/>
            <person name="Drula E."/>
            <person name="Henrissat B."/>
            <person name="Morin E."/>
            <person name="Kohler A."/>
            <person name="Barry K."/>
            <person name="LaButti K."/>
            <person name="Morin E."/>
            <person name="Salamov A."/>
            <person name="Lipzen A."/>
            <person name="Mereny Z."/>
            <person name="Hegedus B."/>
            <person name="Baldrian P."/>
            <person name="Stursova M."/>
            <person name="Weitz H."/>
            <person name="Taylor A."/>
            <person name="Grigoriev I.V."/>
            <person name="Nagy L.G."/>
            <person name="Martin F."/>
            <person name="Kauserud H."/>
        </authorList>
    </citation>
    <scope>NUCLEOTIDE SEQUENCE</scope>
    <source>
        <strain evidence="2">9284</strain>
    </source>
</reference>
<evidence type="ECO:0000256" key="1">
    <source>
        <dbReference type="SAM" id="MobiDB-lite"/>
    </source>
</evidence>
<dbReference type="EMBL" id="JARKIF010000036">
    <property type="protein sequence ID" value="KAJ7610170.1"/>
    <property type="molecule type" value="Genomic_DNA"/>
</dbReference>
<dbReference type="Proteomes" id="UP001221142">
    <property type="component" value="Unassembled WGS sequence"/>
</dbReference>
<comment type="caution">
    <text evidence="2">The sequence shown here is derived from an EMBL/GenBank/DDBJ whole genome shotgun (WGS) entry which is preliminary data.</text>
</comment>
<gene>
    <name evidence="2" type="ORF">FB45DRAFT_875978</name>
</gene>
<organism evidence="2 3">
    <name type="scientific">Roridomyces roridus</name>
    <dbReference type="NCBI Taxonomy" id="1738132"/>
    <lineage>
        <taxon>Eukaryota</taxon>
        <taxon>Fungi</taxon>
        <taxon>Dikarya</taxon>
        <taxon>Basidiomycota</taxon>
        <taxon>Agaricomycotina</taxon>
        <taxon>Agaricomycetes</taxon>
        <taxon>Agaricomycetidae</taxon>
        <taxon>Agaricales</taxon>
        <taxon>Marasmiineae</taxon>
        <taxon>Mycenaceae</taxon>
        <taxon>Roridomyces</taxon>
    </lineage>
</organism>
<dbReference type="AlphaFoldDB" id="A0AAD7B476"/>
<evidence type="ECO:0000313" key="3">
    <source>
        <dbReference type="Proteomes" id="UP001221142"/>
    </source>
</evidence>
<feature type="region of interest" description="Disordered" evidence="1">
    <location>
        <begin position="95"/>
        <end position="140"/>
    </location>
</feature>